<gene>
    <name evidence="7" type="primary">hepC_1</name>
    <name evidence="7" type="ORF">BN1048_00588</name>
</gene>
<feature type="domain" description="Heparinase II/III-like C-terminal" evidence="5">
    <location>
        <begin position="313"/>
        <end position="483"/>
    </location>
</feature>
<proteinExistence type="predicted"/>
<evidence type="ECO:0000313" key="7">
    <source>
        <dbReference type="EMBL" id="CDZ99660.1"/>
    </source>
</evidence>
<dbReference type="eggNOG" id="COG0627">
    <property type="taxonomic scope" value="Bacteria"/>
</dbReference>
<keyword evidence="3" id="KW-0574">Periplasm</keyword>
<dbReference type="InterPro" id="IPR012480">
    <property type="entry name" value="Hepar_II_III_C"/>
</dbReference>
<sequence length="797" mass="93199">MDKRTRLKYIMPMTGNSTSKNKVLASENIINNNIFNLNNNYDISVNVNNNWETESKSRSLRRWLHTHIFLSDFTRAYSETKDERYFTESFKLLTDWFETFPIEKIDSIDPLAYHDEGTAIRLLFWFKYYNQFIELFQPEQLSLFESKIEETVTLLNSDEFYAGLNNHGMFQDMSLLAYSFYKYEDFSESAIFNKALERIYIYFREVFTSEGVHKEHAPSYHVLLLHSLKQILTSLNLADYSDFRTDSLKDIFEKGEIYTINITMPDFKLPNISDSTHSTQINMSTSGVYRNLFNSEEYKFITSGGKEGKQPLPLIKNFPESGYLIARDGWKKTSTYFLFLASYHMHYHKHTDDLSFILYKNGPIFIDSGPHNYNYKEPFTEYAYSQFAHSTLIVNNNSLPRTDYKFKEVYISDSQVDTANNTFSVEGTNKRYKNTEHIRRISGDLDKGNFKITDKIHSSDSNQYKVLFQINGDLDVLLNGNIASIFKNNAKVAELEVNHHSGLSEMKVYNVSGQKHPKIMGYQFLKIEEPKHSNTLVIEGYNNNSEAVIDTEIRLQEFKIKGTANFSKKNEIKSFRDISYVYEDYNNNKLAVIFSPTEDKYIYKLDEFNDLHKKGFNILYLYDNQSIVGRSFIQGNSSSTVEVDVLMVINKIINENNYSNESTYFFGRSKAGFAAIYYALNSGFDNVFVSSPLILIGDYYTRHEKFDNMVDTLGFEEKESLKYYLNDYLSNIREFSKLKNINICVGENDYHKGKHVGYLLKFLTEKSITYNLHVYPGTYFPEDKEEFIKYLMNYSFE</sequence>
<dbReference type="InterPro" id="IPR031680">
    <property type="entry name" value="Hepar_II_III_N"/>
</dbReference>
<evidence type="ECO:0000256" key="1">
    <source>
        <dbReference type="ARBA" id="ARBA00004418"/>
    </source>
</evidence>
<feature type="domain" description="Heparin-sulfate lyase N-terminal" evidence="6">
    <location>
        <begin position="24"/>
        <end position="293"/>
    </location>
</feature>
<dbReference type="SUPFAM" id="SSF48230">
    <property type="entry name" value="Chondroitin AC/alginate lyase"/>
    <property type="match status" value="1"/>
</dbReference>
<dbReference type="RefSeq" id="WP_035808262.1">
    <property type="nucleotide sequence ID" value="NZ_CCSE01000001.1"/>
</dbReference>
<evidence type="ECO:0000259" key="6">
    <source>
        <dbReference type="Pfam" id="PF16889"/>
    </source>
</evidence>
<dbReference type="InterPro" id="IPR008929">
    <property type="entry name" value="Chondroitin_lyas"/>
</dbReference>
<dbReference type="Pfam" id="PF16889">
    <property type="entry name" value="Hepar_II_III_N"/>
    <property type="match status" value="1"/>
</dbReference>
<dbReference type="AlphaFoldDB" id="A0A078M0G0"/>
<dbReference type="STRING" id="1461582.BN1048_00588"/>
<evidence type="ECO:0000256" key="4">
    <source>
        <dbReference type="ARBA" id="ARBA00023239"/>
    </source>
</evidence>
<dbReference type="Proteomes" id="UP000044136">
    <property type="component" value="Unassembled WGS sequence"/>
</dbReference>
<accession>A0A078M0G0</accession>
<keyword evidence="4 7" id="KW-0456">Lyase</keyword>
<protein>
    <submittedName>
        <fullName evidence="7">Heparin-sulfate lyase</fullName>
    </submittedName>
</protein>
<comment type="subcellular location">
    <subcellularLocation>
        <location evidence="1">Periplasm</location>
    </subcellularLocation>
</comment>
<evidence type="ECO:0000256" key="2">
    <source>
        <dbReference type="ARBA" id="ARBA00022729"/>
    </source>
</evidence>
<name>A0A078M0G0_9STAP</name>
<dbReference type="InterPro" id="IPR029058">
    <property type="entry name" value="AB_hydrolase_fold"/>
</dbReference>
<evidence type="ECO:0000256" key="3">
    <source>
        <dbReference type="ARBA" id="ARBA00022764"/>
    </source>
</evidence>
<dbReference type="HOGENOM" id="CLU_352604_0_0_9"/>
<dbReference type="Gene3D" id="1.50.10.100">
    <property type="entry name" value="Chondroitin AC/alginate lyase"/>
    <property type="match status" value="1"/>
</dbReference>
<dbReference type="EMBL" id="CCSE01000001">
    <property type="protein sequence ID" value="CDZ99660.1"/>
    <property type="molecule type" value="Genomic_DNA"/>
</dbReference>
<keyword evidence="2" id="KW-0732">Signal</keyword>
<dbReference type="GO" id="GO:0042597">
    <property type="term" value="C:periplasmic space"/>
    <property type="evidence" value="ECO:0007669"/>
    <property type="project" value="UniProtKB-SubCell"/>
</dbReference>
<dbReference type="Gene3D" id="3.40.50.1820">
    <property type="entry name" value="alpha/beta hydrolase"/>
    <property type="match status" value="1"/>
</dbReference>
<dbReference type="OrthoDB" id="7335480at2"/>
<evidence type="ECO:0000313" key="8">
    <source>
        <dbReference type="Proteomes" id="UP000044136"/>
    </source>
</evidence>
<organism evidence="7 8">
    <name type="scientific">Jeotgalicoccus saudimassiliensis</name>
    <dbReference type="NCBI Taxonomy" id="1461582"/>
    <lineage>
        <taxon>Bacteria</taxon>
        <taxon>Bacillati</taxon>
        <taxon>Bacillota</taxon>
        <taxon>Bacilli</taxon>
        <taxon>Bacillales</taxon>
        <taxon>Staphylococcaceae</taxon>
        <taxon>Jeotgalicoccus</taxon>
    </lineage>
</organism>
<dbReference type="PANTHER" id="PTHR39210">
    <property type="entry name" value="HEPARIN-SULFATE LYASE"/>
    <property type="match status" value="1"/>
</dbReference>
<evidence type="ECO:0000259" key="5">
    <source>
        <dbReference type="Pfam" id="PF07940"/>
    </source>
</evidence>
<dbReference type="GO" id="GO:0016829">
    <property type="term" value="F:lyase activity"/>
    <property type="evidence" value="ECO:0007669"/>
    <property type="project" value="UniProtKB-KW"/>
</dbReference>
<dbReference type="SUPFAM" id="SSF53474">
    <property type="entry name" value="alpha/beta-Hydrolases"/>
    <property type="match status" value="1"/>
</dbReference>
<dbReference type="Gene3D" id="2.70.98.70">
    <property type="match status" value="1"/>
</dbReference>
<reference evidence="7 8" key="1">
    <citation type="submission" date="2014-07" db="EMBL/GenBank/DDBJ databases">
        <authorList>
            <person name="Urmite Genomes Urmite Genomes"/>
        </authorList>
    </citation>
    <scope>NUCLEOTIDE SEQUENCE [LARGE SCALE GENOMIC DNA]</scope>
    <source>
        <strain evidence="7 8">13MG44_air</strain>
    </source>
</reference>
<dbReference type="PANTHER" id="PTHR39210:SF1">
    <property type="entry name" value="HEPARIN-SULFATE LYASE"/>
    <property type="match status" value="1"/>
</dbReference>
<keyword evidence="8" id="KW-1185">Reference proteome</keyword>
<dbReference type="Pfam" id="PF07940">
    <property type="entry name" value="Hepar_II_III_C"/>
    <property type="match status" value="1"/>
</dbReference>